<dbReference type="InterPro" id="IPR007920">
    <property type="entry name" value="UPF0223"/>
</dbReference>
<dbReference type="HAMAP" id="MF_01041">
    <property type="entry name" value="UPF0223"/>
    <property type="match status" value="1"/>
</dbReference>
<dbReference type="NCBIfam" id="NF003353">
    <property type="entry name" value="PRK04387.1"/>
    <property type="match status" value="1"/>
</dbReference>
<comment type="caution">
    <text evidence="2">The sequence shown here is derived from an EMBL/GenBank/DDBJ whole genome shotgun (WGS) entry which is preliminary data.</text>
</comment>
<dbReference type="SUPFAM" id="SSF158504">
    <property type="entry name" value="BH2638-like"/>
    <property type="match status" value="1"/>
</dbReference>
<dbReference type="Proteomes" id="UP000075430">
    <property type="component" value="Unassembled WGS sequence"/>
</dbReference>
<dbReference type="RefSeq" id="WP_061522027.1">
    <property type="nucleotide sequence ID" value="NZ_JANBMN010000044.1"/>
</dbReference>
<dbReference type="Pfam" id="PF05256">
    <property type="entry name" value="UPF0223"/>
    <property type="match status" value="1"/>
</dbReference>
<dbReference type="EMBL" id="LSBA01000018">
    <property type="protein sequence ID" value="KXZ17949.1"/>
    <property type="molecule type" value="Genomic_DNA"/>
</dbReference>
<protein>
    <recommendedName>
        <fullName evidence="1">UPF0223 protein AXI58_17345</fullName>
    </recommendedName>
</protein>
<dbReference type="Gene3D" id="1.10.220.80">
    <property type="entry name" value="BH2638-like"/>
    <property type="match status" value="1"/>
</dbReference>
<evidence type="ECO:0000313" key="2">
    <source>
        <dbReference type="EMBL" id="KXZ17949.1"/>
    </source>
</evidence>
<dbReference type="AlphaFoldDB" id="A0A150F617"/>
<proteinExistence type="inferred from homology"/>
<dbReference type="InterPro" id="IPR023324">
    <property type="entry name" value="BH2638-like_sf"/>
</dbReference>
<name>A0A150F617_9BACI</name>
<reference evidence="3" key="1">
    <citation type="submission" date="2016-02" db="EMBL/GenBank/DDBJ databases">
        <authorList>
            <person name="Dunlap C."/>
        </authorList>
    </citation>
    <scope>NUCLEOTIDE SEQUENCE [LARGE SCALE GENOMIC DNA]</scope>
    <source>
        <strain evidence="3">NRRL B-41092</strain>
    </source>
</reference>
<sequence>MEYQYPMNEDWTTEEAVDVIAFFQQVEKAYEKGADRDKLLQAYRRFKEIVPGKAEEKKICGRFETDSTYSPYRTVKQAKESDQAVIKM</sequence>
<dbReference type="STRING" id="1793963.AXI58_17345"/>
<dbReference type="PIRSF" id="PIRSF037260">
    <property type="entry name" value="UPF0223"/>
    <property type="match status" value="1"/>
</dbReference>
<evidence type="ECO:0000313" key="3">
    <source>
        <dbReference type="Proteomes" id="UP000075430"/>
    </source>
</evidence>
<gene>
    <name evidence="2" type="ORF">AXI58_17345</name>
</gene>
<dbReference type="OrthoDB" id="1649074at2"/>
<organism evidence="2 3">
    <name type="scientific">Bacillus nakamurai</name>
    <dbReference type="NCBI Taxonomy" id="1793963"/>
    <lineage>
        <taxon>Bacteria</taxon>
        <taxon>Bacillati</taxon>
        <taxon>Bacillota</taxon>
        <taxon>Bacilli</taxon>
        <taxon>Bacillales</taxon>
        <taxon>Bacillaceae</taxon>
        <taxon>Bacillus</taxon>
    </lineage>
</organism>
<keyword evidence="3" id="KW-1185">Reference proteome</keyword>
<evidence type="ECO:0000256" key="1">
    <source>
        <dbReference type="HAMAP-Rule" id="MF_01041"/>
    </source>
</evidence>
<accession>A0A150F617</accession>
<comment type="similarity">
    <text evidence="1">Belongs to the UPF0223 family.</text>
</comment>